<dbReference type="RefSeq" id="WP_064550638.1">
    <property type="nucleotide sequence ID" value="NZ_LXMA01000007.1"/>
</dbReference>
<reference evidence="4" key="1">
    <citation type="submission" date="2016-05" db="EMBL/GenBank/DDBJ databases">
        <authorList>
            <person name="Wang W."/>
            <person name="Zhu L."/>
        </authorList>
    </citation>
    <scope>NUCLEOTIDE SEQUENCE [LARGE SCALE GENOMIC DNA]</scope>
    <source>
        <strain evidence="4">W-2</strain>
    </source>
</reference>
<evidence type="ECO:0000256" key="1">
    <source>
        <dbReference type="SAM" id="Coils"/>
    </source>
</evidence>
<feature type="transmembrane region" description="Helical" evidence="2">
    <location>
        <begin position="34"/>
        <end position="56"/>
    </location>
</feature>
<protein>
    <submittedName>
        <fullName evidence="3">Septation inhibitor protein</fullName>
    </submittedName>
</protein>
<dbReference type="Proteomes" id="UP000078290">
    <property type="component" value="Unassembled WGS sequence"/>
</dbReference>
<gene>
    <name evidence="3" type="ORF">A7K69_17715</name>
</gene>
<dbReference type="PANTHER" id="PTHR40027:SF1">
    <property type="entry name" value="CELL DIVISION PROTEIN DIVIC"/>
    <property type="match status" value="1"/>
</dbReference>
<keyword evidence="2" id="KW-1133">Transmembrane helix</keyword>
<feature type="coiled-coil region" evidence="1">
    <location>
        <begin position="63"/>
        <end position="97"/>
    </location>
</feature>
<accession>A0A1B7KUS0</accession>
<evidence type="ECO:0000313" key="4">
    <source>
        <dbReference type="Proteomes" id="UP000078290"/>
    </source>
</evidence>
<keyword evidence="2" id="KW-0472">Membrane</keyword>
<proteinExistence type="predicted"/>
<dbReference type="InterPro" id="IPR007060">
    <property type="entry name" value="FtsL/DivIC"/>
</dbReference>
<keyword evidence="2" id="KW-0812">Transmembrane</keyword>
<dbReference type="PANTHER" id="PTHR40027">
    <property type="entry name" value="CELL DIVISION PROTEIN DIVIC"/>
    <property type="match status" value="1"/>
</dbReference>
<sequence>MNVPRRTNVTKLQSSYISAQEEKRTKASRRRRIAIVRFVFFGALLAALSSIFFYTLHSQSKDIEAKLADKKRVEQQLDKLEKQQKQLEDEIKKLHDDEYIAELARKKYYLSKEGEIIFVVPEKKSAPYDADKFGH</sequence>
<organism evidence="3 4">
    <name type="scientific">Parageobacillus thermoglucosidasius</name>
    <name type="common">Geobacillus thermoglucosidasius</name>
    <dbReference type="NCBI Taxonomy" id="1426"/>
    <lineage>
        <taxon>Bacteria</taxon>
        <taxon>Bacillati</taxon>
        <taxon>Bacillota</taxon>
        <taxon>Bacilli</taxon>
        <taxon>Bacillales</taxon>
        <taxon>Anoxybacillaceae</taxon>
        <taxon>Parageobacillus</taxon>
    </lineage>
</organism>
<dbReference type="GO" id="GO:0051301">
    <property type="term" value="P:cell division"/>
    <property type="evidence" value="ECO:0007669"/>
    <property type="project" value="InterPro"/>
</dbReference>
<comment type="caution">
    <text evidence="3">The sequence shown here is derived from an EMBL/GenBank/DDBJ whole genome shotgun (WGS) entry which is preliminary data.</text>
</comment>
<evidence type="ECO:0000256" key="2">
    <source>
        <dbReference type="SAM" id="Phobius"/>
    </source>
</evidence>
<name>A0A1B7KUS0_PARTM</name>
<dbReference type="AlphaFoldDB" id="A0A1B7KUS0"/>
<evidence type="ECO:0000313" key="3">
    <source>
        <dbReference type="EMBL" id="OAT73791.1"/>
    </source>
</evidence>
<dbReference type="OrthoDB" id="2991180at2"/>
<dbReference type="Pfam" id="PF04977">
    <property type="entry name" value="DivIC"/>
    <property type="match status" value="1"/>
</dbReference>
<dbReference type="EMBL" id="LXMA01000007">
    <property type="protein sequence ID" value="OAT73791.1"/>
    <property type="molecule type" value="Genomic_DNA"/>
</dbReference>
<keyword evidence="1" id="KW-0175">Coiled coil</keyword>
<dbReference type="InterPro" id="IPR039076">
    <property type="entry name" value="DivIC"/>
</dbReference>